<dbReference type="InterPro" id="IPR018706">
    <property type="entry name" value="DUF2214_membrane"/>
</dbReference>
<dbReference type="EMBL" id="JBEVCJ010000107">
    <property type="protein sequence ID" value="MET1257568.1"/>
    <property type="molecule type" value="Genomic_DNA"/>
</dbReference>
<protein>
    <submittedName>
        <fullName evidence="1">DUF2214 family protein</fullName>
    </submittedName>
</protein>
<accession>A0ABV2C060</accession>
<name>A0ABV2C060_9GAMM</name>
<sequence>MLEEAIVRYFHFLGILVLVSALVCQHLLMAKEITPAQLKRIILIDRIYGVGALIVLSAGLILWFSVGKPPSFYSGNFVFHIKFTLFLLAALISAIPTIFYLKQQKSTQNIIVPKSIISRP</sequence>
<evidence type="ECO:0000313" key="2">
    <source>
        <dbReference type="Proteomes" id="UP001548189"/>
    </source>
</evidence>
<keyword evidence="2" id="KW-1185">Reference proteome</keyword>
<evidence type="ECO:0000313" key="1">
    <source>
        <dbReference type="EMBL" id="MET1257568.1"/>
    </source>
</evidence>
<proteinExistence type="predicted"/>
<reference evidence="1 2" key="1">
    <citation type="submission" date="2024-06" db="EMBL/GenBank/DDBJ databases">
        <authorList>
            <person name="Li F."/>
        </authorList>
    </citation>
    <scope>NUCLEOTIDE SEQUENCE [LARGE SCALE GENOMIC DNA]</scope>
    <source>
        <strain evidence="1 2">GXAS 311</strain>
    </source>
</reference>
<comment type="caution">
    <text evidence="1">The sequence shown here is derived from an EMBL/GenBank/DDBJ whole genome shotgun (WGS) entry which is preliminary data.</text>
</comment>
<gene>
    <name evidence="1" type="ORF">ABVT43_20725</name>
</gene>
<dbReference type="Pfam" id="PF09980">
    <property type="entry name" value="DUF2214"/>
    <property type="match status" value="1"/>
</dbReference>
<dbReference type="Proteomes" id="UP001548189">
    <property type="component" value="Unassembled WGS sequence"/>
</dbReference>
<organism evidence="1 2">
    <name type="scientific">Aliikangiella maris</name>
    <dbReference type="NCBI Taxonomy" id="3162458"/>
    <lineage>
        <taxon>Bacteria</taxon>
        <taxon>Pseudomonadati</taxon>
        <taxon>Pseudomonadota</taxon>
        <taxon>Gammaproteobacteria</taxon>
        <taxon>Oceanospirillales</taxon>
        <taxon>Pleioneaceae</taxon>
        <taxon>Aliikangiella</taxon>
    </lineage>
</organism>